<dbReference type="EMBL" id="CAXDID020000413">
    <property type="protein sequence ID" value="CAL6088989.1"/>
    <property type="molecule type" value="Genomic_DNA"/>
</dbReference>
<dbReference type="GO" id="GO:0003677">
    <property type="term" value="F:DNA binding"/>
    <property type="evidence" value="ECO:0007669"/>
    <property type="project" value="UniProtKB-KW"/>
</dbReference>
<dbReference type="EMBL" id="CAXDID020000421">
    <property type="protein sequence ID" value="CAL6089626.1"/>
    <property type="molecule type" value="Genomic_DNA"/>
</dbReference>
<gene>
    <name evidence="5" type="ORF">HINF_LOCUS1912</name>
    <name evidence="6" type="ORF">HINF_LOCUS22350</name>
    <name evidence="7" type="ORF">HINF_LOCUS64474</name>
    <name evidence="8" type="ORF">HINF_LOCUS64920</name>
</gene>
<evidence type="ECO:0000256" key="1">
    <source>
        <dbReference type="ARBA" id="ARBA00023015"/>
    </source>
</evidence>
<evidence type="ECO:0000313" key="7">
    <source>
        <dbReference type="EMBL" id="CAL6088989.1"/>
    </source>
</evidence>
<sequence length="131" mass="15065">MSVSNIKVQYLEIKEGQEKLIQKLDLILRQLSPDEKQKNVLWTETEHAKFLELVNKFGKNKLSEIAKHIPSKNVQQVASHAQKFFLRLGGWVRKNVDMSRANASEQISQYLTQHGLKGEGLKQVIVSFSDY</sequence>
<evidence type="ECO:0000313" key="9">
    <source>
        <dbReference type="Proteomes" id="UP001642409"/>
    </source>
</evidence>
<protein>
    <submittedName>
        <fullName evidence="5">Myb-like DNA-binding domain-containing protein</fullName>
    </submittedName>
    <submittedName>
        <fullName evidence="7">Myb-like_DNA-binding domain-containing protein</fullName>
    </submittedName>
</protein>
<dbReference type="Gene3D" id="1.10.10.60">
    <property type="entry name" value="Homeodomain-like"/>
    <property type="match status" value="1"/>
</dbReference>
<dbReference type="SMART" id="SM00717">
    <property type="entry name" value="SANT"/>
    <property type="match status" value="1"/>
</dbReference>
<dbReference type="AlphaFoldDB" id="A0AA86N7F3"/>
<feature type="domain" description="HTH myb-type" evidence="4">
    <location>
        <begin position="34"/>
        <end position="89"/>
    </location>
</feature>
<keyword evidence="3" id="KW-0539">Nucleus</keyword>
<dbReference type="PROSITE" id="PS51294">
    <property type="entry name" value="HTH_MYB"/>
    <property type="match status" value="1"/>
</dbReference>
<dbReference type="EMBL" id="CATOUU010000582">
    <property type="protein sequence ID" value="CAI9934705.1"/>
    <property type="molecule type" value="Genomic_DNA"/>
</dbReference>
<reference evidence="7 9" key="2">
    <citation type="submission" date="2024-07" db="EMBL/GenBank/DDBJ databases">
        <authorList>
            <person name="Akdeniz Z."/>
        </authorList>
    </citation>
    <scope>NUCLEOTIDE SEQUENCE [LARGE SCALE GENOMIC DNA]</scope>
</reference>
<dbReference type="InterPro" id="IPR006447">
    <property type="entry name" value="Myb_dom_plants"/>
</dbReference>
<dbReference type="SUPFAM" id="SSF46689">
    <property type="entry name" value="Homeodomain-like"/>
    <property type="match status" value="1"/>
</dbReference>
<evidence type="ECO:0000313" key="5">
    <source>
        <dbReference type="EMBL" id="CAI9914267.1"/>
    </source>
</evidence>
<evidence type="ECO:0000259" key="4">
    <source>
        <dbReference type="PROSITE" id="PS51294"/>
    </source>
</evidence>
<dbReference type="EMBL" id="CATOUU010000047">
    <property type="protein sequence ID" value="CAI9914267.1"/>
    <property type="molecule type" value="Genomic_DNA"/>
</dbReference>
<dbReference type="InterPro" id="IPR017930">
    <property type="entry name" value="Myb_dom"/>
</dbReference>
<dbReference type="CDD" id="cd00167">
    <property type="entry name" value="SANT"/>
    <property type="match status" value="1"/>
</dbReference>
<dbReference type="InterPro" id="IPR009057">
    <property type="entry name" value="Homeodomain-like_sf"/>
</dbReference>
<comment type="caution">
    <text evidence="5">The sequence shown here is derived from an EMBL/GenBank/DDBJ whole genome shotgun (WGS) entry which is preliminary data.</text>
</comment>
<accession>A0AA86N7F3</accession>
<evidence type="ECO:0000256" key="2">
    <source>
        <dbReference type="ARBA" id="ARBA00023163"/>
    </source>
</evidence>
<keyword evidence="1" id="KW-0805">Transcription regulation</keyword>
<keyword evidence="9" id="KW-1185">Reference proteome</keyword>
<evidence type="ECO:0000256" key="3">
    <source>
        <dbReference type="ARBA" id="ARBA00023242"/>
    </source>
</evidence>
<dbReference type="PANTHER" id="PTHR44042">
    <property type="entry name" value="DUPLICATED HOMEODOMAIN-LIKE SUPERFAMILY PROTEIN-RELATED"/>
    <property type="match status" value="1"/>
</dbReference>
<dbReference type="PANTHER" id="PTHR44042:SF67">
    <property type="entry name" value="MYB-LIKE PROTEIN I"/>
    <property type="match status" value="1"/>
</dbReference>
<reference evidence="5" key="1">
    <citation type="submission" date="2023-06" db="EMBL/GenBank/DDBJ databases">
        <authorList>
            <person name="Kurt Z."/>
        </authorList>
    </citation>
    <scope>NUCLEOTIDE SEQUENCE</scope>
</reference>
<dbReference type="NCBIfam" id="TIGR01557">
    <property type="entry name" value="myb_SHAQKYF"/>
    <property type="match status" value="1"/>
</dbReference>
<evidence type="ECO:0000313" key="6">
    <source>
        <dbReference type="EMBL" id="CAI9934705.1"/>
    </source>
</evidence>
<dbReference type="Proteomes" id="UP001642409">
    <property type="component" value="Unassembled WGS sequence"/>
</dbReference>
<dbReference type="InterPro" id="IPR001005">
    <property type="entry name" value="SANT/Myb"/>
</dbReference>
<organism evidence="5">
    <name type="scientific">Hexamita inflata</name>
    <dbReference type="NCBI Taxonomy" id="28002"/>
    <lineage>
        <taxon>Eukaryota</taxon>
        <taxon>Metamonada</taxon>
        <taxon>Diplomonadida</taxon>
        <taxon>Hexamitidae</taxon>
        <taxon>Hexamitinae</taxon>
        <taxon>Hexamita</taxon>
    </lineage>
</organism>
<dbReference type="Pfam" id="PF00249">
    <property type="entry name" value="Myb_DNA-binding"/>
    <property type="match status" value="1"/>
</dbReference>
<proteinExistence type="predicted"/>
<keyword evidence="2" id="KW-0804">Transcription</keyword>
<keyword evidence="5" id="KW-0238">DNA-binding</keyword>
<evidence type="ECO:0000313" key="8">
    <source>
        <dbReference type="EMBL" id="CAL6089626.1"/>
    </source>
</evidence>
<name>A0AA86N7F3_9EUKA</name>